<feature type="compositionally biased region" description="Polar residues" evidence="1">
    <location>
        <begin position="226"/>
        <end position="236"/>
    </location>
</feature>
<dbReference type="STRING" id="796604.A0A2X0LZA6"/>
<feature type="region of interest" description="Disordered" evidence="1">
    <location>
        <begin position="226"/>
        <end position="250"/>
    </location>
</feature>
<dbReference type="InterPro" id="IPR011333">
    <property type="entry name" value="SKP1/BTB/POZ_sf"/>
</dbReference>
<dbReference type="Proteomes" id="UP000249464">
    <property type="component" value="Unassembled WGS sequence"/>
</dbReference>
<dbReference type="Pfam" id="PF00651">
    <property type="entry name" value="BTB"/>
    <property type="match status" value="1"/>
</dbReference>
<sequence>MSVFSSSTGLDATGNPIVDRPLRYPWSVPNGVGGRIVPSYAYSIPDPASRARGATSSTSASAGQAHAPRFGHGFPALGTPLPVSTGTPSMSIPNQTRPQSTNLVGSPPVPLGVSPPPASIVSARSSPRPADRRTQSALLGGFTNRNIVQASGSGANSRRQSSVYTTQPGSTAGSIPRTDVQSRLSRGNGFANPLGEAEDAVNEWTFFGVEFTIADVAAHAEATRIATETESTSAGSANRDRQADHGSGAGSTGIELLSANFGGERWRVEFLRRQSPNISSKLTLFLSCHLLETSYSPDVIPTQLMLGIREPRQQASKRGGSETYLWRHWVDEFQFSHDNEFYETTELPSLQSLLDRSDRIRELDAFVLTVQIGSPVASFAPQIRDAHPVPTSLLAGVKNLMDDEVTGDVMIYVAECLPVVMRTPSDADETRSITVASTTVDSSAVAAPSTNFRKRVIYAHSAILKAQCSYFDSLLTEGWSETSANQTLGMRRRSVLKIEDFDFNTVYTLLHYLYTDEITFQDAEDVRLRLFDELPLGWLGPHPERLHWASFTVEEAEGWAESDHSFVAETSGRDDRPLSDIPETTDNRRSSKTGSPPPSRTQAKGRLALGISPVCPKPPISAGSDETIGAPPSPSRAMSAAGRISPLFGPPGRSPPSNSRPSTSRRSIGVGSHSIATESASGHCDVLEPTDPHPHSAGVQEPASALSMYRIAHRYCHPALQKLALEQIVYTLTPRTAFPMLLSNYLWPEVYEVVKSFTLEHFELVSADPEFDRCYAEVGEGLWEHGGAVLLDLTRSLRPATPSRWSS</sequence>
<dbReference type="PANTHER" id="PTHR24413">
    <property type="entry name" value="SPECKLE-TYPE POZ PROTEIN"/>
    <property type="match status" value="1"/>
</dbReference>
<evidence type="ECO:0000259" key="2">
    <source>
        <dbReference type="PROSITE" id="PS50097"/>
    </source>
</evidence>
<feature type="compositionally biased region" description="Low complexity" evidence="1">
    <location>
        <begin position="655"/>
        <end position="667"/>
    </location>
</feature>
<dbReference type="PROSITE" id="PS50097">
    <property type="entry name" value="BTB"/>
    <property type="match status" value="1"/>
</dbReference>
<feature type="compositionally biased region" description="Basic and acidic residues" evidence="1">
    <location>
        <begin position="567"/>
        <end position="578"/>
    </location>
</feature>
<dbReference type="CDD" id="cd18186">
    <property type="entry name" value="BTB_POZ_ZBTB_KLHL-like"/>
    <property type="match status" value="1"/>
</dbReference>
<feature type="compositionally biased region" description="Polar residues" evidence="1">
    <location>
        <begin position="82"/>
        <end position="102"/>
    </location>
</feature>
<reference evidence="3 4" key="1">
    <citation type="submission" date="2016-11" db="EMBL/GenBank/DDBJ databases">
        <authorList>
            <person name="Jaros S."/>
            <person name="Januszkiewicz K."/>
            <person name="Wedrychowicz H."/>
        </authorList>
    </citation>
    <scope>NUCLEOTIDE SEQUENCE [LARGE SCALE GENOMIC DNA]</scope>
</reference>
<organism evidence="3 4">
    <name type="scientific">Microbotryum silenes-dioicae</name>
    <dbReference type="NCBI Taxonomy" id="796604"/>
    <lineage>
        <taxon>Eukaryota</taxon>
        <taxon>Fungi</taxon>
        <taxon>Dikarya</taxon>
        <taxon>Basidiomycota</taxon>
        <taxon>Pucciniomycotina</taxon>
        <taxon>Microbotryomycetes</taxon>
        <taxon>Microbotryales</taxon>
        <taxon>Microbotryaceae</taxon>
        <taxon>Microbotryum</taxon>
    </lineage>
</organism>
<accession>A0A2X0LZA6</accession>
<evidence type="ECO:0000313" key="4">
    <source>
        <dbReference type="Proteomes" id="UP000249464"/>
    </source>
</evidence>
<evidence type="ECO:0000313" key="3">
    <source>
        <dbReference type="EMBL" id="SGY20655.1"/>
    </source>
</evidence>
<protein>
    <submittedName>
        <fullName evidence="3">BQ5605_C016g08114 protein</fullName>
    </submittedName>
</protein>
<dbReference type="InterPro" id="IPR000210">
    <property type="entry name" value="BTB/POZ_dom"/>
</dbReference>
<feature type="region of interest" description="Disordered" evidence="1">
    <location>
        <begin position="47"/>
        <end position="132"/>
    </location>
</feature>
<dbReference type="AlphaFoldDB" id="A0A2X0LZA6"/>
<feature type="region of interest" description="Disordered" evidence="1">
    <location>
        <begin position="1"/>
        <end position="22"/>
    </location>
</feature>
<dbReference type="SUPFAM" id="SSF54695">
    <property type="entry name" value="POZ domain"/>
    <property type="match status" value="1"/>
</dbReference>
<name>A0A2X0LZA6_9BASI</name>
<dbReference type="EMBL" id="FQNC01000018">
    <property type="protein sequence ID" value="SGY20655.1"/>
    <property type="molecule type" value="Genomic_DNA"/>
</dbReference>
<evidence type="ECO:0000256" key="1">
    <source>
        <dbReference type="SAM" id="MobiDB-lite"/>
    </source>
</evidence>
<keyword evidence="4" id="KW-1185">Reference proteome</keyword>
<feature type="compositionally biased region" description="Polar residues" evidence="1">
    <location>
        <begin position="1"/>
        <end position="10"/>
    </location>
</feature>
<feature type="region of interest" description="Disordered" evidence="1">
    <location>
        <begin position="567"/>
        <end position="699"/>
    </location>
</feature>
<feature type="compositionally biased region" description="Pro residues" evidence="1">
    <location>
        <begin position="107"/>
        <end position="118"/>
    </location>
</feature>
<feature type="compositionally biased region" description="Low complexity" evidence="1">
    <location>
        <begin position="48"/>
        <end position="63"/>
    </location>
</feature>
<feature type="domain" description="BTB" evidence="2">
    <location>
        <begin position="440"/>
        <end position="522"/>
    </location>
</feature>
<feature type="region of interest" description="Disordered" evidence="1">
    <location>
        <begin position="150"/>
        <end position="183"/>
    </location>
</feature>
<gene>
    <name evidence="3" type="primary">BQ5605_C016g08114</name>
    <name evidence="3" type="ORF">BQ5605_C016G08114</name>
</gene>
<dbReference type="Gene3D" id="3.30.710.10">
    <property type="entry name" value="Potassium Channel Kv1.1, Chain A"/>
    <property type="match status" value="1"/>
</dbReference>
<proteinExistence type="predicted"/>